<proteinExistence type="predicted"/>
<dbReference type="KEGG" id="dfa:DFA_08069"/>
<sequence length="210" mass="24001">MKPANLDMEIEQVDFPKLRDPIMVPESVDKLTFEAIPEIDNNNSKYLGHRNNSNCVFKTIRSVVSYNAKNNGFKFHEHDYQTISKIKYLETTDIPTSLELFPNLTKLDIRDCSIPYDALMFLKLAEALKGKSITKLYFPSNCISAYSILSEDIKLSLRCIVTNLSQDVNLNEFPNLVALVVLDCSSTTIGQTLKNYHLKSKRLQPINKQY</sequence>
<dbReference type="AlphaFoldDB" id="F4Q4Y1"/>
<dbReference type="GeneID" id="14869252"/>
<dbReference type="RefSeq" id="XP_004355571.1">
    <property type="nucleotide sequence ID" value="XM_004355518.1"/>
</dbReference>
<organism evidence="1 2">
    <name type="scientific">Cavenderia fasciculata</name>
    <name type="common">Slime mold</name>
    <name type="synonym">Dictyostelium fasciculatum</name>
    <dbReference type="NCBI Taxonomy" id="261658"/>
    <lineage>
        <taxon>Eukaryota</taxon>
        <taxon>Amoebozoa</taxon>
        <taxon>Evosea</taxon>
        <taxon>Eumycetozoa</taxon>
        <taxon>Dictyostelia</taxon>
        <taxon>Acytosteliales</taxon>
        <taxon>Cavenderiaceae</taxon>
        <taxon>Cavenderia</taxon>
    </lineage>
</organism>
<dbReference type="InterPro" id="IPR032675">
    <property type="entry name" value="LRR_dom_sf"/>
</dbReference>
<dbReference type="Proteomes" id="UP000007797">
    <property type="component" value="Unassembled WGS sequence"/>
</dbReference>
<dbReference type="SUPFAM" id="SSF52047">
    <property type="entry name" value="RNI-like"/>
    <property type="match status" value="1"/>
</dbReference>
<accession>F4Q4Y1</accession>
<dbReference type="Gene3D" id="3.80.10.10">
    <property type="entry name" value="Ribonuclease Inhibitor"/>
    <property type="match status" value="1"/>
</dbReference>
<name>F4Q4Y1_CACFS</name>
<gene>
    <name evidence="1" type="ORF">DFA_08069</name>
</gene>
<evidence type="ECO:0000313" key="2">
    <source>
        <dbReference type="Proteomes" id="UP000007797"/>
    </source>
</evidence>
<dbReference type="EMBL" id="GL883021">
    <property type="protein sequence ID" value="EGG17087.1"/>
    <property type="molecule type" value="Genomic_DNA"/>
</dbReference>
<keyword evidence="2" id="KW-1185">Reference proteome</keyword>
<evidence type="ECO:0000313" key="1">
    <source>
        <dbReference type="EMBL" id="EGG17087.1"/>
    </source>
</evidence>
<protein>
    <submittedName>
        <fullName evidence="1">Uncharacterized protein</fullName>
    </submittedName>
</protein>
<reference evidence="2" key="1">
    <citation type="journal article" date="2011" name="Genome Res.">
        <title>Phylogeny-wide analysis of social amoeba genomes highlights ancient origins for complex intercellular communication.</title>
        <authorList>
            <person name="Heidel A.J."/>
            <person name="Lawal H.M."/>
            <person name="Felder M."/>
            <person name="Schilde C."/>
            <person name="Helps N.R."/>
            <person name="Tunggal B."/>
            <person name="Rivero F."/>
            <person name="John U."/>
            <person name="Schleicher M."/>
            <person name="Eichinger L."/>
            <person name="Platzer M."/>
            <person name="Noegel A.A."/>
            <person name="Schaap P."/>
            <person name="Gloeckner G."/>
        </authorList>
    </citation>
    <scope>NUCLEOTIDE SEQUENCE [LARGE SCALE GENOMIC DNA]</scope>
    <source>
        <strain evidence="2">SH3</strain>
    </source>
</reference>